<evidence type="ECO:0000256" key="1">
    <source>
        <dbReference type="SAM" id="MobiDB-lite"/>
    </source>
</evidence>
<dbReference type="Gene3D" id="2.60.40.150">
    <property type="entry name" value="C2 domain"/>
    <property type="match status" value="1"/>
</dbReference>
<proteinExistence type="predicted"/>
<evidence type="ECO:0000313" key="4">
    <source>
        <dbReference type="Proteomes" id="UP000265618"/>
    </source>
</evidence>
<dbReference type="PROSITE" id="PS50004">
    <property type="entry name" value="C2"/>
    <property type="match status" value="1"/>
</dbReference>
<gene>
    <name evidence="3" type="ORF">KIPB_008217</name>
</gene>
<evidence type="ECO:0000313" key="3">
    <source>
        <dbReference type="EMBL" id="GIQ86371.1"/>
    </source>
</evidence>
<dbReference type="OrthoDB" id="270970at2759"/>
<name>A0A9K3D068_9EUKA</name>
<dbReference type="CDD" id="cd00030">
    <property type="entry name" value="C2"/>
    <property type="match status" value="1"/>
</dbReference>
<dbReference type="SUPFAM" id="SSF49562">
    <property type="entry name" value="C2 domain (Calcium/lipid-binding domain, CaLB)"/>
    <property type="match status" value="1"/>
</dbReference>
<dbReference type="Proteomes" id="UP000265618">
    <property type="component" value="Unassembled WGS sequence"/>
</dbReference>
<accession>A0A9K3D068</accession>
<protein>
    <recommendedName>
        <fullName evidence="2">C2 domain-containing protein</fullName>
    </recommendedName>
</protein>
<organism evidence="3 4">
    <name type="scientific">Kipferlia bialata</name>
    <dbReference type="NCBI Taxonomy" id="797122"/>
    <lineage>
        <taxon>Eukaryota</taxon>
        <taxon>Metamonada</taxon>
        <taxon>Carpediemonas-like organisms</taxon>
        <taxon>Kipferlia</taxon>
    </lineage>
</organism>
<dbReference type="InterPro" id="IPR000008">
    <property type="entry name" value="C2_dom"/>
</dbReference>
<feature type="region of interest" description="Disordered" evidence="1">
    <location>
        <begin position="319"/>
        <end position="354"/>
    </location>
</feature>
<sequence>FSVPNGYSKQSAVQRRTLNPTWDFELFVIAVEQGASSVRLDVFDFDFLSKNDYLGGLTLDLSPMLHLTKDHVEERSVQIECHPGLRQTPGAPPAEVALRLIYSHDLVYLRSNPPRSMVPDPCFLRFGSRIIWRSVPLFCPQLGVERATLPAMLVVFHSPSMRHSSLSLSVDDIASVRISGDGAVSPGARYVGGAHSQAGPEGEGEADDEEGVVKVEIQLRDESVSVVKFKGQAQADAFVSSFQAVTKGEGEATDDACQSQIAKATSAGDLAQVVRLAKEAQMEGYVEAVSCACFDADPAVLMALLLSLPSIKQRPRVRSSAPAIASPTPLPTTLAKSGSTPLSPVPSALPSGSEAPKLESIIDRPNRRGFPPLHRLLLYSGLAEADMADRFRLCADLLLTFGADTKVLDCRGVSLPNLCRGPFASDLKAQLARRPLGKDQVVDDVLAYARRHQQG</sequence>
<feature type="domain" description="C2" evidence="2">
    <location>
        <begin position="1"/>
        <end position="76"/>
    </location>
</feature>
<dbReference type="InterPro" id="IPR035892">
    <property type="entry name" value="C2_domain_sf"/>
</dbReference>
<dbReference type="AlphaFoldDB" id="A0A9K3D068"/>
<evidence type="ECO:0000259" key="2">
    <source>
        <dbReference type="PROSITE" id="PS50004"/>
    </source>
</evidence>
<dbReference type="Pfam" id="PF00168">
    <property type="entry name" value="C2"/>
    <property type="match status" value="1"/>
</dbReference>
<feature type="non-terminal residue" evidence="3">
    <location>
        <position position="1"/>
    </location>
</feature>
<keyword evidence="4" id="KW-1185">Reference proteome</keyword>
<dbReference type="EMBL" id="BDIP01002491">
    <property type="protein sequence ID" value="GIQ86371.1"/>
    <property type="molecule type" value="Genomic_DNA"/>
</dbReference>
<reference evidence="3 4" key="1">
    <citation type="journal article" date="2018" name="PLoS ONE">
        <title>The draft genome of Kipferlia bialata reveals reductive genome evolution in fornicate parasites.</title>
        <authorList>
            <person name="Tanifuji G."/>
            <person name="Takabayashi S."/>
            <person name="Kume K."/>
            <person name="Takagi M."/>
            <person name="Nakayama T."/>
            <person name="Kamikawa R."/>
            <person name="Inagaki Y."/>
            <person name="Hashimoto T."/>
        </authorList>
    </citation>
    <scope>NUCLEOTIDE SEQUENCE [LARGE SCALE GENOMIC DNA]</scope>
    <source>
        <strain evidence="3">NY0173</strain>
    </source>
</reference>
<comment type="caution">
    <text evidence="3">The sequence shown here is derived from an EMBL/GenBank/DDBJ whole genome shotgun (WGS) entry which is preliminary data.</text>
</comment>